<proteinExistence type="predicted"/>
<evidence type="ECO:0000313" key="3">
    <source>
        <dbReference type="WBParaSite" id="EgrG_000066900"/>
    </source>
</evidence>
<protein>
    <submittedName>
        <fullName evidence="3">Expressed conserved protein</fullName>
    </submittedName>
</protein>
<reference evidence="3" key="3">
    <citation type="submission" date="2020-10" db="UniProtKB">
        <authorList>
            <consortium name="WormBaseParasite"/>
        </authorList>
    </citation>
    <scope>IDENTIFICATION</scope>
</reference>
<reference evidence="1" key="2">
    <citation type="submission" date="2014-06" db="EMBL/GenBank/DDBJ databases">
        <authorList>
            <person name="Aslett M."/>
        </authorList>
    </citation>
    <scope>NUCLEOTIDE SEQUENCE</scope>
</reference>
<gene>
    <name evidence="1" type="ORF">EgrG_000066900</name>
</gene>
<name>A0A068WPF7_ECHGR</name>
<dbReference type="Proteomes" id="UP000492820">
    <property type="component" value="Unassembled WGS sequence"/>
</dbReference>
<organism evidence="1">
    <name type="scientific">Echinococcus granulosus</name>
    <name type="common">Hydatid tapeworm</name>
    <dbReference type="NCBI Taxonomy" id="6210"/>
    <lineage>
        <taxon>Eukaryota</taxon>
        <taxon>Metazoa</taxon>
        <taxon>Spiralia</taxon>
        <taxon>Lophotrochozoa</taxon>
        <taxon>Platyhelminthes</taxon>
        <taxon>Cestoda</taxon>
        <taxon>Eucestoda</taxon>
        <taxon>Cyclophyllidea</taxon>
        <taxon>Taeniidae</taxon>
        <taxon>Echinococcus</taxon>
        <taxon>Echinococcus granulosus group</taxon>
    </lineage>
</organism>
<accession>A0A068WPF7</accession>
<dbReference type="WBParaSite" id="EgrG_000066900">
    <property type="protein sequence ID" value="EgrG_000066900"/>
    <property type="gene ID" value="EgrG_000066900"/>
</dbReference>
<reference evidence="1 2" key="1">
    <citation type="journal article" date="2013" name="Nature">
        <title>The genomes of four tapeworm species reveal adaptations to parasitism.</title>
        <authorList>
            <person name="Tsai I.J."/>
            <person name="Zarowiecki M."/>
            <person name="Holroyd N."/>
            <person name="Garciarrubio A."/>
            <person name="Sanchez-Flores A."/>
            <person name="Brooks K.L."/>
            <person name="Tracey A."/>
            <person name="Bobes R.J."/>
            <person name="Fragoso G."/>
            <person name="Sciutto E."/>
            <person name="Aslett M."/>
            <person name="Beasley H."/>
            <person name="Bennett H.M."/>
            <person name="Cai J."/>
            <person name="Camicia F."/>
            <person name="Clark R."/>
            <person name="Cucher M."/>
            <person name="De Silva N."/>
            <person name="Day T.A."/>
            <person name="Deplazes P."/>
            <person name="Estrada K."/>
            <person name="Fernandez C."/>
            <person name="Holland P.W."/>
            <person name="Hou J."/>
            <person name="Hu S."/>
            <person name="Huckvale T."/>
            <person name="Hung S.S."/>
            <person name="Kamenetzky L."/>
            <person name="Keane J.A."/>
            <person name="Kiss F."/>
            <person name="Koziol U."/>
            <person name="Lambert O."/>
            <person name="Liu K."/>
            <person name="Luo X."/>
            <person name="Luo Y."/>
            <person name="Macchiaroli N."/>
            <person name="Nichol S."/>
            <person name="Paps J."/>
            <person name="Parkinson J."/>
            <person name="Pouchkina-Stantcheva N."/>
            <person name="Riddiford N."/>
            <person name="Rosenzvit M."/>
            <person name="Salinas G."/>
            <person name="Wasmuth J.D."/>
            <person name="Zamanian M."/>
            <person name="Zheng Y."/>
            <person name="Cai X."/>
            <person name="Soberon X."/>
            <person name="Olson P.D."/>
            <person name="Laclette J.P."/>
            <person name="Brehm K."/>
            <person name="Berriman M."/>
            <person name="Garciarrubio A."/>
            <person name="Bobes R.J."/>
            <person name="Fragoso G."/>
            <person name="Sanchez-Flores A."/>
            <person name="Estrada K."/>
            <person name="Cevallos M.A."/>
            <person name="Morett E."/>
            <person name="Gonzalez V."/>
            <person name="Portillo T."/>
            <person name="Ochoa-Leyva A."/>
            <person name="Jose M.V."/>
            <person name="Sciutto E."/>
            <person name="Landa A."/>
            <person name="Jimenez L."/>
            <person name="Valdes V."/>
            <person name="Carrero J.C."/>
            <person name="Larralde C."/>
            <person name="Morales-Montor J."/>
            <person name="Limon-Lason J."/>
            <person name="Soberon X."/>
            <person name="Laclette J.P."/>
        </authorList>
    </citation>
    <scope>NUCLEOTIDE SEQUENCE [LARGE SCALE GENOMIC DNA]</scope>
</reference>
<evidence type="ECO:0000313" key="1">
    <source>
        <dbReference type="EMBL" id="CDS22009.1"/>
    </source>
</evidence>
<evidence type="ECO:0000313" key="2">
    <source>
        <dbReference type="Proteomes" id="UP000492820"/>
    </source>
</evidence>
<dbReference type="AlphaFoldDB" id="A0A068WPF7"/>
<dbReference type="EMBL" id="LK028585">
    <property type="protein sequence ID" value="CDS22009.1"/>
    <property type="molecule type" value="Genomic_DNA"/>
</dbReference>
<sequence length="125" mass="14221">MSLCDFLPAPFPNHQIQVQSKPKLKLKNCTYSFEKYNYAQPHVHGDVRVLQSLSECKSHHCRKLYGRRTLGQCQKVNLYRCLSLGSKGRSWLSPKPSSCSSNSCTTSHYSVTEFKLPIDLEDGLL</sequence>